<evidence type="ECO:0000256" key="2">
    <source>
        <dbReference type="ARBA" id="ARBA00023002"/>
    </source>
</evidence>
<evidence type="ECO:0000313" key="7">
    <source>
        <dbReference type="Proteomes" id="UP000249185"/>
    </source>
</evidence>
<comment type="caution">
    <text evidence="6">The sequence shown here is derived from an EMBL/GenBank/DDBJ whole genome shotgun (WGS) entry which is preliminary data.</text>
</comment>
<gene>
    <name evidence="6" type="ORF">DI556_21395</name>
</gene>
<dbReference type="FunFam" id="3.40.309.10:FF:000012">
    <property type="entry name" value="Betaine aldehyde dehydrogenase"/>
    <property type="match status" value="1"/>
</dbReference>
<dbReference type="EMBL" id="QFPW01000032">
    <property type="protein sequence ID" value="PZQ46036.1"/>
    <property type="molecule type" value="Genomic_DNA"/>
</dbReference>
<evidence type="ECO:0000256" key="4">
    <source>
        <dbReference type="RuleBase" id="RU003345"/>
    </source>
</evidence>
<dbReference type="InterPro" id="IPR016162">
    <property type="entry name" value="Ald_DH_N"/>
</dbReference>
<dbReference type="InterPro" id="IPR016163">
    <property type="entry name" value="Ald_DH_C"/>
</dbReference>
<dbReference type="PANTHER" id="PTHR11699">
    <property type="entry name" value="ALDEHYDE DEHYDROGENASE-RELATED"/>
    <property type="match status" value="1"/>
</dbReference>
<dbReference type="Gene3D" id="3.40.309.10">
    <property type="entry name" value="Aldehyde Dehydrogenase, Chain A, domain 2"/>
    <property type="match status" value="1"/>
</dbReference>
<dbReference type="PROSITE" id="PS00687">
    <property type="entry name" value="ALDEHYDE_DEHYDR_GLU"/>
    <property type="match status" value="1"/>
</dbReference>
<dbReference type="Pfam" id="PF00171">
    <property type="entry name" value="Aldedh"/>
    <property type="match status" value="1"/>
</dbReference>
<protein>
    <submittedName>
        <fullName evidence="6">Aldehyde dehydrogenase</fullName>
    </submittedName>
</protein>
<dbReference type="Proteomes" id="UP000249185">
    <property type="component" value="Unassembled WGS sequence"/>
</dbReference>
<sequence>MPKQFNHFIDGAFVAPEGGAYLREYRPATGEEGDEIARGNAGDVDRAATSAHAAIAGWKALKPIERGRILLAIARDIRANSSAFAKQESEETGKPLKVAAIEVDLCAQYFEYYGGLATAVHGEQIDLGPNYHCYTTREPFGVIGVILPWNAPMNQAGRAIAPALAVGNTVVAKPSEFTSITLLQLAERAVEACGLSKGVLNVVTGNGKETGEPLVTHPLIRKVAFTGSVRAGREIGKLAADRILPLTLELGGKSPNIVFPDADLDKAVQGSLMAFTINTGQVCLAGTRALVHASIMDEFAERLAAATRKVPVSDGVEFGLGPVTTRAQYEQVGRYYELAEAEGATAIVGGAMPESDGGWYVAPTIYKGVSNDMRLAREEIFGPVLVLIPFETEDEAVAIANDTDYGLAAGLWTRDLSRALRVSARIEAGQVYVNEYPSGGVETPFGGFKKSGYGREKGLEALHHYTQSKTTIVRL</sequence>
<dbReference type="SUPFAM" id="SSF53720">
    <property type="entry name" value="ALDH-like"/>
    <property type="match status" value="1"/>
</dbReference>
<reference evidence="6 7" key="1">
    <citation type="submission" date="2017-08" db="EMBL/GenBank/DDBJ databases">
        <title>Infants hospitalized years apart are colonized by the same room-sourced microbial strains.</title>
        <authorList>
            <person name="Brooks B."/>
            <person name="Olm M.R."/>
            <person name="Firek B.A."/>
            <person name="Baker R."/>
            <person name="Thomas B.C."/>
            <person name="Morowitz M.J."/>
            <person name="Banfield J.F."/>
        </authorList>
    </citation>
    <scope>NUCLEOTIDE SEQUENCE [LARGE SCALE GENOMIC DNA]</scope>
    <source>
        <strain evidence="6">S2_005_002_R2_34</strain>
    </source>
</reference>
<keyword evidence="2 4" id="KW-0560">Oxidoreductase</keyword>
<evidence type="ECO:0000259" key="5">
    <source>
        <dbReference type="Pfam" id="PF00171"/>
    </source>
</evidence>
<name>A0A2W5MXY4_RHOSU</name>
<dbReference type="AlphaFoldDB" id="A0A2W5MXY4"/>
<dbReference type="GO" id="GO:0016620">
    <property type="term" value="F:oxidoreductase activity, acting on the aldehyde or oxo group of donors, NAD or NADP as acceptor"/>
    <property type="evidence" value="ECO:0007669"/>
    <property type="project" value="InterPro"/>
</dbReference>
<comment type="similarity">
    <text evidence="1 4">Belongs to the aldehyde dehydrogenase family.</text>
</comment>
<dbReference type="InterPro" id="IPR015590">
    <property type="entry name" value="Aldehyde_DH_dom"/>
</dbReference>
<feature type="domain" description="Aldehyde dehydrogenase" evidence="5">
    <location>
        <begin position="15"/>
        <end position="470"/>
    </location>
</feature>
<evidence type="ECO:0000256" key="3">
    <source>
        <dbReference type="PROSITE-ProRule" id="PRU10007"/>
    </source>
</evidence>
<dbReference type="InterPro" id="IPR029510">
    <property type="entry name" value="Ald_DH_CS_GLU"/>
</dbReference>
<organism evidence="6 7">
    <name type="scientific">Rhodovulum sulfidophilum</name>
    <name type="common">Rhodobacter sulfidophilus</name>
    <dbReference type="NCBI Taxonomy" id="35806"/>
    <lineage>
        <taxon>Bacteria</taxon>
        <taxon>Pseudomonadati</taxon>
        <taxon>Pseudomonadota</taxon>
        <taxon>Alphaproteobacteria</taxon>
        <taxon>Rhodobacterales</taxon>
        <taxon>Paracoccaceae</taxon>
        <taxon>Rhodovulum</taxon>
    </lineage>
</organism>
<dbReference type="FunFam" id="3.40.605.10:FF:000007">
    <property type="entry name" value="NAD/NADP-dependent betaine aldehyde dehydrogenase"/>
    <property type="match status" value="1"/>
</dbReference>
<dbReference type="InterPro" id="IPR016161">
    <property type="entry name" value="Ald_DH/histidinol_DH"/>
</dbReference>
<feature type="active site" evidence="3">
    <location>
        <position position="249"/>
    </location>
</feature>
<dbReference type="Gene3D" id="3.40.605.10">
    <property type="entry name" value="Aldehyde Dehydrogenase, Chain A, domain 1"/>
    <property type="match status" value="1"/>
</dbReference>
<accession>A0A2W5MXY4</accession>
<proteinExistence type="inferred from homology"/>
<evidence type="ECO:0000313" key="6">
    <source>
        <dbReference type="EMBL" id="PZQ46036.1"/>
    </source>
</evidence>
<evidence type="ECO:0000256" key="1">
    <source>
        <dbReference type="ARBA" id="ARBA00009986"/>
    </source>
</evidence>